<protein>
    <recommendedName>
        <fullName evidence="1">DUF7580 domain-containing protein</fullName>
    </recommendedName>
</protein>
<dbReference type="PANTHER" id="PTHR35186:SF4">
    <property type="entry name" value="PRION-INHIBITION AND PROPAGATION HELO DOMAIN-CONTAINING PROTEIN"/>
    <property type="match status" value="1"/>
</dbReference>
<dbReference type="Proteomes" id="UP000244855">
    <property type="component" value="Unassembled WGS sequence"/>
</dbReference>
<keyword evidence="3" id="KW-1185">Reference proteome</keyword>
<dbReference type="EMBL" id="KZ805344">
    <property type="protein sequence ID" value="PVI02302.1"/>
    <property type="molecule type" value="Genomic_DNA"/>
</dbReference>
<evidence type="ECO:0000313" key="2">
    <source>
        <dbReference type="EMBL" id="PVI02302.1"/>
    </source>
</evidence>
<gene>
    <name evidence="2" type="ORF">DM02DRAFT_626811</name>
</gene>
<organism evidence="2 3">
    <name type="scientific">Periconia macrospinosa</name>
    <dbReference type="NCBI Taxonomy" id="97972"/>
    <lineage>
        <taxon>Eukaryota</taxon>
        <taxon>Fungi</taxon>
        <taxon>Dikarya</taxon>
        <taxon>Ascomycota</taxon>
        <taxon>Pezizomycotina</taxon>
        <taxon>Dothideomycetes</taxon>
        <taxon>Pleosporomycetidae</taxon>
        <taxon>Pleosporales</taxon>
        <taxon>Massarineae</taxon>
        <taxon>Periconiaceae</taxon>
        <taxon>Periconia</taxon>
    </lineage>
</organism>
<accession>A0A2V1DWJ3</accession>
<dbReference type="Pfam" id="PF24476">
    <property type="entry name" value="DUF7580"/>
    <property type="match status" value="1"/>
</dbReference>
<sequence length="363" mass="40192">MKATIQNFTERLDIDGEGKPSRQNRNINSTFQKLGDYAKASFKCSCQNSSEHTALLGLASYALQNLSQKDKQPKPELHVIVSVASPKTDESCGRRLVWQEVSLQPDVEHTQDPKLAAEETIVPTSVSTSNSQSSTDHVKIFSIGQLLSSPLRTATRRVLVTFLREIGSSYSIRGTAHPAQAKGFGQHYHFDKSFMKKTQDTSLASAVLQLHASPRLQSTWSNDNVVFLERGNESLYEQVYISSNILKPDKKAIEPSQLSLFNEILVALAVVLVELSLGPMEKLQIPDDLKAGVYARIVTLWRLADGNEIGTVYGPKYQGAVKRCVELAKMSSSFDEQVKQEFYAGVVSVLEDQAMRKAIVISL</sequence>
<name>A0A2V1DWJ3_9PLEO</name>
<proteinExistence type="predicted"/>
<feature type="domain" description="DUF7580" evidence="1">
    <location>
        <begin position="29"/>
        <end position="354"/>
    </location>
</feature>
<reference evidence="2 3" key="1">
    <citation type="journal article" date="2018" name="Sci. Rep.">
        <title>Comparative genomics provides insights into the lifestyle and reveals functional heterogeneity of dark septate endophytic fungi.</title>
        <authorList>
            <person name="Knapp D.G."/>
            <person name="Nemeth J.B."/>
            <person name="Barry K."/>
            <person name="Hainaut M."/>
            <person name="Henrissat B."/>
            <person name="Johnson J."/>
            <person name="Kuo A."/>
            <person name="Lim J.H.P."/>
            <person name="Lipzen A."/>
            <person name="Nolan M."/>
            <person name="Ohm R.A."/>
            <person name="Tamas L."/>
            <person name="Grigoriev I.V."/>
            <person name="Spatafora J.W."/>
            <person name="Nagy L.G."/>
            <person name="Kovacs G.M."/>
        </authorList>
    </citation>
    <scope>NUCLEOTIDE SEQUENCE [LARGE SCALE GENOMIC DNA]</scope>
    <source>
        <strain evidence="2 3">DSE2036</strain>
    </source>
</reference>
<dbReference type="AlphaFoldDB" id="A0A2V1DWJ3"/>
<dbReference type="InterPro" id="IPR056002">
    <property type="entry name" value="DUF7580"/>
</dbReference>
<dbReference type="PANTHER" id="PTHR35186">
    <property type="entry name" value="ANK_REP_REGION DOMAIN-CONTAINING PROTEIN"/>
    <property type="match status" value="1"/>
</dbReference>
<evidence type="ECO:0000259" key="1">
    <source>
        <dbReference type="Pfam" id="PF24476"/>
    </source>
</evidence>
<evidence type="ECO:0000313" key="3">
    <source>
        <dbReference type="Proteomes" id="UP000244855"/>
    </source>
</evidence>
<dbReference type="OrthoDB" id="3565018at2759"/>
<dbReference type="STRING" id="97972.A0A2V1DWJ3"/>